<dbReference type="PIRSF" id="PIRSF001455">
    <property type="entry name" value="DHQ_synth"/>
    <property type="match status" value="1"/>
</dbReference>
<keyword evidence="11 18" id="KW-0479">Metal-binding</keyword>
<evidence type="ECO:0000256" key="13">
    <source>
        <dbReference type="ARBA" id="ARBA00022833"/>
    </source>
</evidence>
<dbReference type="InterPro" id="IPR016037">
    <property type="entry name" value="DHQ_synth_AroB"/>
</dbReference>
<dbReference type="PANTHER" id="PTHR43622">
    <property type="entry name" value="3-DEHYDROQUINATE SYNTHASE"/>
    <property type="match status" value="1"/>
</dbReference>
<evidence type="ECO:0000256" key="14">
    <source>
        <dbReference type="ARBA" id="ARBA00023027"/>
    </source>
</evidence>
<keyword evidence="13 18" id="KW-0862">Zinc</keyword>
<dbReference type="NCBIfam" id="TIGR01357">
    <property type="entry name" value="aroB"/>
    <property type="match status" value="1"/>
</dbReference>
<dbReference type="EC" id="4.2.3.4" evidence="7 18"/>
<evidence type="ECO:0000313" key="22">
    <source>
        <dbReference type="Proteomes" id="UP000092544"/>
    </source>
</evidence>
<organism evidence="21 22">
    <name type="scientific">Marinomonas spartinae</name>
    <dbReference type="NCBI Taxonomy" id="1792290"/>
    <lineage>
        <taxon>Bacteria</taxon>
        <taxon>Pseudomonadati</taxon>
        <taxon>Pseudomonadota</taxon>
        <taxon>Gammaproteobacteria</taxon>
        <taxon>Oceanospirillales</taxon>
        <taxon>Oceanospirillaceae</taxon>
        <taxon>Marinomonas</taxon>
    </lineage>
</organism>
<dbReference type="InterPro" id="IPR056179">
    <property type="entry name" value="DHQS_C"/>
</dbReference>
<dbReference type="EMBL" id="FLOB01000011">
    <property type="protein sequence ID" value="SBS36104.1"/>
    <property type="molecule type" value="Genomic_DNA"/>
</dbReference>
<feature type="domain" description="3-dehydroquinate synthase C-terminal" evidence="20">
    <location>
        <begin position="180"/>
        <end position="324"/>
    </location>
</feature>
<dbReference type="PANTHER" id="PTHR43622:SF7">
    <property type="entry name" value="3-DEHYDROQUINATE SYNTHASE, CHLOROPLASTIC"/>
    <property type="match status" value="1"/>
</dbReference>
<keyword evidence="12 18" id="KW-0547">Nucleotide-binding</keyword>
<evidence type="ECO:0000256" key="6">
    <source>
        <dbReference type="ARBA" id="ARBA00005412"/>
    </source>
</evidence>
<evidence type="ECO:0000256" key="2">
    <source>
        <dbReference type="ARBA" id="ARBA00001911"/>
    </source>
</evidence>
<feature type="binding site" evidence="18">
    <location>
        <position position="141"/>
    </location>
    <ligand>
        <name>NAD(+)</name>
        <dbReference type="ChEBI" id="CHEBI:57540"/>
    </ligand>
</feature>
<keyword evidence="9 18" id="KW-0963">Cytoplasm</keyword>
<feature type="binding site" evidence="18">
    <location>
        <position position="246"/>
    </location>
    <ligand>
        <name>Zn(2+)</name>
        <dbReference type="ChEBI" id="CHEBI:29105"/>
    </ligand>
</feature>
<evidence type="ECO:0000256" key="16">
    <source>
        <dbReference type="ARBA" id="ARBA00023239"/>
    </source>
</evidence>
<accession>A0A1A8TPE7</accession>
<name>A0A1A8TPE7_9GAMM</name>
<feature type="binding site" evidence="18">
    <location>
        <begin position="128"/>
        <end position="129"/>
    </location>
    <ligand>
        <name>NAD(+)</name>
        <dbReference type="ChEBI" id="CHEBI:57540"/>
    </ligand>
</feature>
<evidence type="ECO:0000256" key="1">
    <source>
        <dbReference type="ARBA" id="ARBA00001393"/>
    </source>
</evidence>
<dbReference type="HAMAP" id="MF_00110">
    <property type="entry name" value="DHQ_synthase"/>
    <property type="match status" value="1"/>
</dbReference>
<evidence type="ECO:0000256" key="12">
    <source>
        <dbReference type="ARBA" id="ARBA00022741"/>
    </source>
</evidence>
<feature type="binding site" evidence="18">
    <location>
        <begin position="104"/>
        <end position="108"/>
    </location>
    <ligand>
        <name>NAD(+)</name>
        <dbReference type="ChEBI" id="CHEBI:57540"/>
    </ligand>
</feature>
<keyword evidence="16 18" id="KW-0456">Lyase</keyword>
<comment type="subcellular location">
    <subcellularLocation>
        <location evidence="4 18">Cytoplasm</location>
    </subcellularLocation>
</comment>
<dbReference type="OrthoDB" id="9806583at2"/>
<dbReference type="CDD" id="cd08195">
    <property type="entry name" value="DHQS"/>
    <property type="match status" value="1"/>
</dbReference>
<feature type="binding site" evidence="18">
    <location>
        <position position="183"/>
    </location>
    <ligand>
        <name>Zn(2+)</name>
        <dbReference type="ChEBI" id="CHEBI:29105"/>
    </ligand>
</feature>
<feature type="binding site" evidence="18">
    <location>
        <position position="150"/>
    </location>
    <ligand>
        <name>NAD(+)</name>
        <dbReference type="ChEBI" id="CHEBI:57540"/>
    </ligand>
</feature>
<comment type="function">
    <text evidence="3 18">Catalyzes the conversion of 3-deoxy-D-arabino-heptulosonate 7-phosphate (DAHP) to dehydroquinate (DHQ).</text>
</comment>
<evidence type="ECO:0000256" key="15">
    <source>
        <dbReference type="ARBA" id="ARBA00023141"/>
    </source>
</evidence>
<feature type="binding site" evidence="18">
    <location>
        <begin position="70"/>
        <end position="75"/>
    </location>
    <ligand>
        <name>NAD(+)</name>
        <dbReference type="ChEBI" id="CHEBI:57540"/>
    </ligand>
</feature>
<comment type="cofactor">
    <cofactor evidence="2 18">
        <name>NAD(+)</name>
        <dbReference type="ChEBI" id="CHEBI:57540"/>
    </cofactor>
</comment>
<comment type="similarity">
    <text evidence="6 18">Belongs to the sugar phosphate cyclases superfamily. Dehydroquinate synthase family.</text>
</comment>
<dbReference type="FunFam" id="1.20.1090.10:FF:000002">
    <property type="entry name" value="3-dehydroquinate synthase"/>
    <property type="match status" value="1"/>
</dbReference>
<dbReference type="Proteomes" id="UP000092544">
    <property type="component" value="Unassembled WGS sequence"/>
</dbReference>
<evidence type="ECO:0000259" key="19">
    <source>
        <dbReference type="Pfam" id="PF01761"/>
    </source>
</evidence>
<feature type="binding site" evidence="18">
    <location>
        <position position="263"/>
    </location>
    <ligand>
        <name>Zn(2+)</name>
        <dbReference type="ChEBI" id="CHEBI:29105"/>
    </ligand>
</feature>
<dbReference type="InterPro" id="IPR030960">
    <property type="entry name" value="DHQS/DOIS_N"/>
</dbReference>
<comment type="pathway">
    <text evidence="5 18">Metabolic intermediate biosynthesis; chorismate biosynthesis; chorismate from D-erythrose 4-phosphate and phosphoenolpyruvate: step 2/7.</text>
</comment>
<dbReference type="Pfam" id="PF24621">
    <property type="entry name" value="DHQS_C"/>
    <property type="match status" value="1"/>
</dbReference>
<dbReference type="AlphaFoldDB" id="A0A1A8TPE7"/>
<evidence type="ECO:0000256" key="17">
    <source>
        <dbReference type="ARBA" id="ARBA00023285"/>
    </source>
</evidence>
<keyword evidence="10 18" id="KW-0028">Amino-acid biosynthesis</keyword>
<evidence type="ECO:0000256" key="11">
    <source>
        <dbReference type="ARBA" id="ARBA00022723"/>
    </source>
</evidence>
<dbReference type="FunFam" id="3.40.50.1970:FF:000001">
    <property type="entry name" value="3-dehydroquinate synthase"/>
    <property type="match status" value="1"/>
</dbReference>
<dbReference type="GO" id="GO:0009073">
    <property type="term" value="P:aromatic amino acid family biosynthetic process"/>
    <property type="evidence" value="ECO:0007669"/>
    <property type="project" value="UniProtKB-KW"/>
</dbReference>
<dbReference type="InterPro" id="IPR030963">
    <property type="entry name" value="DHQ_synth_fam"/>
</dbReference>
<dbReference type="GO" id="GO:0008652">
    <property type="term" value="P:amino acid biosynthetic process"/>
    <property type="evidence" value="ECO:0007669"/>
    <property type="project" value="UniProtKB-KW"/>
</dbReference>
<keyword evidence="14 18" id="KW-0520">NAD</keyword>
<evidence type="ECO:0000259" key="20">
    <source>
        <dbReference type="Pfam" id="PF24621"/>
    </source>
</evidence>
<evidence type="ECO:0000256" key="4">
    <source>
        <dbReference type="ARBA" id="ARBA00004496"/>
    </source>
</evidence>
<feature type="binding site" evidence="18">
    <location>
        <begin position="168"/>
        <end position="171"/>
    </location>
    <ligand>
        <name>NAD(+)</name>
        <dbReference type="ChEBI" id="CHEBI:57540"/>
    </ligand>
</feature>
<evidence type="ECO:0000256" key="18">
    <source>
        <dbReference type="HAMAP-Rule" id="MF_00110"/>
    </source>
</evidence>
<dbReference type="GO" id="GO:0003856">
    <property type="term" value="F:3-dehydroquinate synthase activity"/>
    <property type="evidence" value="ECO:0007669"/>
    <property type="project" value="UniProtKB-UniRule"/>
</dbReference>
<evidence type="ECO:0000256" key="5">
    <source>
        <dbReference type="ARBA" id="ARBA00004661"/>
    </source>
</evidence>
<dbReference type="GO" id="GO:0009423">
    <property type="term" value="P:chorismate biosynthetic process"/>
    <property type="evidence" value="ECO:0007669"/>
    <property type="project" value="UniProtKB-UniRule"/>
</dbReference>
<reference evidence="21 22" key="1">
    <citation type="submission" date="2016-06" db="EMBL/GenBank/DDBJ databases">
        <authorList>
            <person name="Kjaerup R.B."/>
            <person name="Dalgaard T.S."/>
            <person name="Juul-Madsen H.R."/>
        </authorList>
    </citation>
    <scope>NUCLEOTIDE SEQUENCE [LARGE SCALE GENOMIC DNA]</scope>
    <source>
        <strain evidence="21 22">CECT 8886</strain>
    </source>
</reference>
<protein>
    <recommendedName>
        <fullName evidence="8 18">3-dehydroquinate synthase</fullName>
        <shortName evidence="18">DHQS</shortName>
        <ecNumber evidence="7 18">4.2.3.4</ecNumber>
    </recommendedName>
</protein>
<gene>
    <name evidence="18 21" type="primary">aroB</name>
    <name evidence="21" type="ORF">MSP8886_03577</name>
</gene>
<evidence type="ECO:0000256" key="8">
    <source>
        <dbReference type="ARBA" id="ARBA00017684"/>
    </source>
</evidence>
<dbReference type="RefSeq" id="WP_067018935.1">
    <property type="nucleotide sequence ID" value="NZ_FLOB01000011.1"/>
</dbReference>
<dbReference type="InterPro" id="IPR050071">
    <property type="entry name" value="Dehydroquinate_synthase"/>
</dbReference>
<comment type="cofactor">
    <cofactor evidence="18">
        <name>Co(2+)</name>
        <dbReference type="ChEBI" id="CHEBI:48828"/>
    </cofactor>
    <cofactor evidence="18">
        <name>Zn(2+)</name>
        <dbReference type="ChEBI" id="CHEBI:29105"/>
    </cofactor>
    <text evidence="18">Binds 1 divalent metal cation per subunit. Can use either Co(2+) or Zn(2+).</text>
</comment>
<sequence length="363" mass="39468">MQTLTVELGDRSYPIYIGHGIRQQKALFDAAIHGKQVMVVTNETIAPLYLDALVNLLSSDYKVDTCILPDGEAYKNLETYARIMTALLEAKHNRTTTVIALGGGVVGDMAGFAAATYQRGVPFIQVPTTLLSQVDSSVGGKTGVNHPLGKNMIGAFYQPQAVIIDTQTLETLPQRELSAGMSEVIKYGLICDALFFDWLETEIDALMSLDTVKISEAIYRSCVAKANVVAQDEREGGIRAILNLGHTFGHAIETQMGYGHWLHGEAVAAGCVLAADLSWRMGNITEQDLSRTVNLFRAAKLPVLPPREMTRDNFVAHMALDKKVLDGSLRLVLLETLGSAMVTSDFPMDDFNACLSDAIEASQ</sequence>
<dbReference type="Gene3D" id="1.20.1090.10">
    <property type="entry name" value="Dehydroquinate synthase-like - alpha domain"/>
    <property type="match status" value="1"/>
</dbReference>
<dbReference type="GO" id="GO:0000166">
    <property type="term" value="F:nucleotide binding"/>
    <property type="evidence" value="ECO:0007669"/>
    <property type="project" value="UniProtKB-KW"/>
</dbReference>
<dbReference type="Gene3D" id="3.40.50.1970">
    <property type="match status" value="1"/>
</dbReference>
<feature type="domain" description="3-dehydroquinate synthase N-terminal" evidence="19">
    <location>
        <begin position="66"/>
        <end position="178"/>
    </location>
</feature>
<dbReference type="SUPFAM" id="SSF56796">
    <property type="entry name" value="Dehydroquinate synthase-like"/>
    <property type="match status" value="1"/>
</dbReference>
<keyword evidence="17 18" id="KW-0170">Cobalt</keyword>
<keyword evidence="15 18" id="KW-0057">Aromatic amino acid biosynthesis</keyword>
<evidence type="ECO:0000256" key="9">
    <source>
        <dbReference type="ARBA" id="ARBA00022490"/>
    </source>
</evidence>
<dbReference type="Pfam" id="PF01761">
    <property type="entry name" value="DHQ_synthase"/>
    <property type="match status" value="1"/>
</dbReference>
<dbReference type="GO" id="GO:0046872">
    <property type="term" value="F:metal ion binding"/>
    <property type="evidence" value="ECO:0007669"/>
    <property type="project" value="UniProtKB-KW"/>
</dbReference>
<proteinExistence type="inferred from homology"/>
<dbReference type="UniPathway" id="UPA00053">
    <property type="reaction ID" value="UER00085"/>
</dbReference>
<evidence type="ECO:0000313" key="21">
    <source>
        <dbReference type="EMBL" id="SBS36104.1"/>
    </source>
</evidence>
<evidence type="ECO:0000256" key="3">
    <source>
        <dbReference type="ARBA" id="ARBA00003485"/>
    </source>
</evidence>
<keyword evidence="22" id="KW-1185">Reference proteome</keyword>
<dbReference type="STRING" id="1792290.MSP8886_03577"/>
<evidence type="ECO:0000256" key="10">
    <source>
        <dbReference type="ARBA" id="ARBA00022605"/>
    </source>
</evidence>
<evidence type="ECO:0000256" key="7">
    <source>
        <dbReference type="ARBA" id="ARBA00013031"/>
    </source>
</evidence>
<dbReference type="GO" id="GO:0005737">
    <property type="term" value="C:cytoplasm"/>
    <property type="evidence" value="ECO:0007669"/>
    <property type="project" value="UniProtKB-SubCell"/>
</dbReference>
<comment type="catalytic activity">
    <reaction evidence="1 18">
        <text>7-phospho-2-dehydro-3-deoxy-D-arabino-heptonate = 3-dehydroquinate + phosphate</text>
        <dbReference type="Rhea" id="RHEA:21968"/>
        <dbReference type="ChEBI" id="CHEBI:32364"/>
        <dbReference type="ChEBI" id="CHEBI:43474"/>
        <dbReference type="ChEBI" id="CHEBI:58394"/>
        <dbReference type="EC" id="4.2.3.4"/>
    </reaction>
</comment>